<evidence type="ECO:0000259" key="3">
    <source>
        <dbReference type="PROSITE" id="PS51352"/>
    </source>
</evidence>
<evidence type="ECO:0000256" key="1">
    <source>
        <dbReference type="ARBA" id="ARBA00023284"/>
    </source>
</evidence>
<protein>
    <submittedName>
        <fullName evidence="4">Redoxin</fullName>
    </submittedName>
</protein>
<feature type="signal peptide" evidence="2">
    <location>
        <begin position="1"/>
        <end position="21"/>
    </location>
</feature>
<gene>
    <name evidence="4" type="ORF">DDZ13_14300</name>
</gene>
<evidence type="ECO:0000313" key="4">
    <source>
        <dbReference type="EMBL" id="PXA02955.1"/>
    </source>
</evidence>
<dbReference type="CDD" id="cd02966">
    <property type="entry name" value="TlpA_like_family"/>
    <property type="match status" value="1"/>
</dbReference>
<dbReference type="Proteomes" id="UP000247099">
    <property type="component" value="Unassembled WGS sequence"/>
</dbReference>
<evidence type="ECO:0000313" key="5">
    <source>
        <dbReference type="Proteomes" id="UP000247099"/>
    </source>
</evidence>
<dbReference type="Gene3D" id="3.40.30.10">
    <property type="entry name" value="Glutaredoxin"/>
    <property type="match status" value="2"/>
</dbReference>
<dbReference type="SUPFAM" id="SSF52833">
    <property type="entry name" value="Thioredoxin-like"/>
    <property type="match status" value="2"/>
</dbReference>
<proteinExistence type="predicted"/>
<dbReference type="InterPro" id="IPR017937">
    <property type="entry name" value="Thioredoxin_CS"/>
</dbReference>
<reference evidence="4 5" key="1">
    <citation type="submission" date="2018-05" db="EMBL/GenBank/DDBJ databases">
        <title>Coraliomargarita sinensis sp. nov., isolated from a marine solar saltern.</title>
        <authorList>
            <person name="Zhou L.Y."/>
        </authorList>
    </citation>
    <scope>NUCLEOTIDE SEQUENCE [LARGE SCALE GENOMIC DNA]</scope>
    <source>
        <strain evidence="4 5">WN38</strain>
    </source>
</reference>
<dbReference type="GO" id="GO:0016491">
    <property type="term" value="F:oxidoreductase activity"/>
    <property type="evidence" value="ECO:0007669"/>
    <property type="project" value="InterPro"/>
</dbReference>
<name>A0A317ZCQ6_9BACT</name>
<dbReference type="InParanoid" id="A0A317ZCQ6"/>
<keyword evidence="1" id="KW-0676">Redox-active center</keyword>
<dbReference type="PANTHER" id="PTHR43640">
    <property type="entry name" value="OS07G0260300 PROTEIN"/>
    <property type="match status" value="1"/>
</dbReference>
<dbReference type="Pfam" id="PF00578">
    <property type="entry name" value="AhpC-TSA"/>
    <property type="match status" value="2"/>
</dbReference>
<organism evidence="4 5">
    <name type="scientific">Coraliomargarita sinensis</name>
    <dbReference type="NCBI Taxonomy" id="2174842"/>
    <lineage>
        <taxon>Bacteria</taxon>
        <taxon>Pseudomonadati</taxon>
        <taxon>Verrucomicrobiota</taxon>
        <taxon>Opitutia</taxon>
        <taxon>Puniceicoccales</taxon>
        <taxon>Coraliomargaritaceae</taxon>
        <taxon>Coraliomargarita</taxon>
    </lineage>
</organism>
<feature type="chain" id="PRO_5016433973" evidence="2">
    <location>
        <begin position="22"/>
        <end position="385"/>
    </location>
</feature>
<dbReference type="PROSITE" id="PS00194">
    <property type="entry name" value="THIOREDOXIN_1"/>
    <property type="match status" value="1"/>
</dbReference>
<dbReference type="InterPro" id="IPR047262">
    <property type="entry name" value="PRX-like1"/>
</dbReference>
<dbReference type="InterPro" id="IPR000866">
    <property type="entry name" value="AhpC/TSA"/>
</dbReference>
<keyword evidence="2" id="KW-0732">Signal</keyword>
<feature type="domain" description="Thioredoxin" evidence="3">
    <location>
        <begin position="212"/>
        <end position="383"/>
    </location>
</feature>
<dbReference type="InterPro" id="IPR036249">
    <property type="entry name" value="Thioredoxin-like_sf"/>
</dbReference>
<keyword evidence="5" id="KW-1185">Reference proteome</keyword>
<evidence type="ECO:0000256" key="2">
    <source>
        <dbReference type="SAM" id="SignalP"/>
    </source>
</evidence>
<accession>A0A317ZCQ6</accession>
<dbReference type="RefSeq" id="WP_110132143.1">
    <property type="nucleotide sequence ID" value="NZ_QHJQ01000014.1"/>
</dbReference>
<dbReference type="EMBL" id="QHJQ01000014">
    <property type="protein sequence ID" value="PXA02955.1"/>
    <property type="molecule type" value="Genomic_DNA"/>
</dbReference>
<dbReference type="CDD" id="cd02969">
    <property type="entry name" value="PRX_like1"/>
    <property type="match status" value="1"/>
</dbReference>
<dbReference type="OrthoDB" id="7185309at2"/>
<dbReference type="PANTHER" id="PTHR43640:SF1">
    <property type="entry name" value="THIOREDOXIN-DEPENDENT PEROXIREDOXIN"/>
    <property type="match status" value="1"/>
</dbReference>
<comment type="caution">
    <text evidence="4">The sequence shown here is derived from an EMBL/GenBank/DDBJ whole genome shotgun (WGS) entry which is preliminary data.</text>
</comment>
<dbReference type="GO" id="GO:0016209">
    <property type="term" value="F:antioxidant activity"/>
    <property type="evidence" value="ECO:0007669"/>
    <property type="project" value="InterPro"/>
</dbReference>
<dbReference type="PROSITE" id="PS51352">
    <property type="entry name" value="THIOREDOXIN_2"/>
    <property type="match status" value="2"/>
</dbReference>
<sequence>MTKVSCLFSLILLSATTVALANQPPPVLEIGQPAPDFTLPGVDGKKHSLEDFAEAELLVVMFTCNHCPDARAAAPRMAELYERYAGKGVAFVAISGNDPKALRPDELGYGVYGDSFPEMKPFAEKNGWQFPYLYDGDTQKVISAYGGQATPHVFIFDEDRLLRYNGRIDDMKRRSGPLGESYVVDAIDALLAGEEVENKTTRAFGCSTKWSYKRDSVAKDQARWEAIEEKLALLDAEAAKSLAANTTDKLRIVNFWSTTCGPCVVEFPDLVETYRRFQNRPVELITVSLDPLEDKGKALKFLEKQHAALSPRTAKSVQEEGRTTNNYLFDGNPDHLAEAFDPDWGGAMPHTLIIAPGGELLWRHSGMVEPVELRSQVVKWLERKR</sequence>
<dbReference type="InterPro" id="IPR013766">
    <property type="entry name" value="Thioredoxin_domain"/>
</dbReference>
<dbReference type="AlphaFoldDB" id="A0A317ZCQ6"/>
<feature type="domain" description="Thioredoxin" evidence="3">
    <location>
        <begin position="28"/>
        <end position="192"/>
    </location>
</feature>